<dbReference type="OrthoDB" id="411785at2759"/>
<dbReference type="SUPFAM" id="SSF53335">
    <property type="entry name" value="S-adenosyl-L-methionine-dependent methyltransferases"/>
    <property type="match status" value="1"/>
</dbReference>
<evidence type="ECO:0000313" key="2">
    <source>
        <dbReference type="Proteomes" id="UP000024635"/>
    </source>
</evidence>
<proteinExistence type="predicted"/>
<dbReference type="Proteomes" id="UP000024635">
    <property type="component" value="Unassembled WGS sequence"/>
</dbReference>
<evidence type="ECO:0000313" key="1">
    <source>
        <dbReference type="EMBL" id="EYC37177.1"/>
    </source>
</evidence>
<dbReference type="AlphaFoldDB" id="A0A016WD17"/>
<dbReference type="EMBL" id="JARK01000417">
    <property type="protein sequence ID" value="EYC37177.1"/>
    <property type="molecule type" value="Genomic_DNA"/>
</dbReference>
<evidence type="ECO:0008006" key="3">
    <source>
        <dbReference type="Google" id="ProtNLM"/>
    </source>
</evidence>
<keyword evidence="2" id="KW-1185">Reference proteome</keyword>
<protein>
    <recommendedName>
        <fullName evidence="3">PABS domain-containing protein</fullName>
    </recommendedName>
</protein>
<name>A0A016WD17_9BILA</name>
<reference evidence="2" key="1">
    <citation type="journal article" date="2015" name="Nat. Genet.">
        <title>The genome and transcriptome of the zoonotic hookworm Ancylostoma ceylanicum identify infection-specific gene families.</title>
        <authorList>
            <person name="Schwarz E.M."/>
            <person name="Hu Y."/>
            <person name="Antoshechkin I."/>
            <person name="Miller M.M."/>
            <person name="Sternberg P.W."/>
            <person name="Aroian R.V."/>
        </authorList>
    </citation>
    <scope>NUCLEOTIDE SEQUENCE</scope>
    <source>
        <strain evidence="2">HY135</strain>
    </source>
</reference>
<sequence>MASGFPIVASLLYIVIANVALRFLNDFSFPISQENKTEVEEKETFTPRDLLAQIPPRRVDVLCSDKTNYCFVITERSEVFDGRLMVFRGLQVRKDHPGLLLSYARLLIPEKLTFAMLLDTRPWKLDKSTVRLMYARTMISGVFVSGAVKYNSTTNHNVLIIGLGGGVINNYLSTMPNQRLNITVVDIDPVMKKIAEKWYDFKESELHRIVVEDGIKYAKQASARGEKFDAILLDLCTNERRALLCPIEEFLKNEALHNLAAILVDTGAVIVNIITGTEFREEGPKEAKRVQERFEKHFATCSMLISETKEKMLYCFNKIAPNENKTEMLLRMEEEMDKKLGFHLKDGKEYVASDLE</sequence>
<comment type="caution">
    <text evidence="1">The sequence shown here is derived from an EMBL/GenBank/DDBJ whole genome shotgun (WGS) entry which is preliminary data.</text>
</comment>
<dbReference type="InterPro" id="IPR029063">
    <property type="entry name" value="SAM-dependent_MTases_sf"/>
</dbReference>
<accession>A0A016WD17</accession>
<gene>
    <name evidence="1" type="primary">Acey_s0817.g2511</name>
    <name evidence="1" type="ORF">Y032_0817g2511</name>
</gene>
<organism evidence="1 2">
    <name type="scientific">Ancylostoma ceylanicum</name>
    <dbReference type="NCBI Taxonomy" id="53326"/>
    <lineage>
        <taxon>Eukaryota</taxon>
        <taxon>Metazoa</taxon>
        <taxon>Ecdysozoa</taxon>
        <taxon>Nematoda</taxon>
        <taxon>Chromadorea</taxon>
        <taxon>Rhabditida</taxon>
        <taxon>Rhabditina</taxon>
        <taxon>Rhabditomorpha</taxon>
        <taxon>Strongyloidea</taxon>
        <taxon>Ancylostomatidae</taxon>
        <taxon>Ancylostomatinae</taxon>
        <taxon>Ancylostoma</taxon>
    </lineage>
</organism>
<dbReference type="Gene3D" id="3.40.50.150">
    <property type="entry name" value="Vaccinia Virus protein VP39"/>
    <property type="match status" value="1"/>
</dbReference>